<organism evidence="9 10">
    <name type="scientific">Powellomyces hirtus</name>
    <dbReference type="NCBI Taxonomy" id="109895"/>
    <lineage>
        <taxon>Eukaryota</taxon>
        <taxon>Fungi</taxon>
        <taxon>Fungi incertae sedis</taxon>
        <taxon>Chytridiomycota</taxon>
        <taxon>Chytridiomycota incertae sedis</taxon>
        <taxon>Chytridiomycetes</taxon>
        <taxon>Spizellomycetales</taxon>
        <taxon>Powellomycetaceae</taxon>
        <taxon>Powellomyces</taxon>
    </lineage>
</organism>
<dbReference type="GO" id="GO:0034599">
    <property type="term" value="P:cellular response to oxidative stress"/>
    <property type="evidence" value="ECO:0007669"/>
    <property type="project" value="InterPro"/>
</dbReference>
<evidence type="ECO:0000259" key="8">
    <source>
        <dbReference type="PROSITE" id="PS51352"/>
    </source>
</evidence>
<dbReference type="PROSITE" id="PS51352">
    <property type="entry name" value="THIOREDOXIN_2"/>
    <property type="match status" value="1"/>
</dbReference>
<dbReference type="STRING" id="109895.A0A507DY21"/>
<dbReference type="GO" id="GO:0042744">
    <property type="term" value="P:hydrogen peroxide catabolic process"/>
    <property type="evidence" value="ECO:0007669"/>
    <property type="project" value="TreeGrafter"/>
</dbReference>
<evidence type="ECO:0000313" key="9">
    <source>
        <dbReference type="EMBL" id="TPX56087.1"/>
    </source>
</evidence>
<keyword evidence="10" id="KW-1185">Reference proteome</keyword>
<dbReference type="InterPro" id="IPR013740">
    <property type="entry name" value="Redoxin"/>
</dbReference>
<protein>
    <recommendedName>
        <fullName evidence="8">Thioredoxin domain-containing protein</fullName>
    </recommendedName>
</protein>
<reference evidence="9 10" key="1">
    <citation type="journal article" date="2019" name="Sci. Rep.">
        <title>Comparative genomics of chytrid fungi reveal insights into the obligate biotrophic and pathogenic lifestyle of Synchytrium endobioticum.</title>
        <authorList>
            <person name="van de Vossenberg B.T.L.H."/>
            <person name="Warris S."/>
            <person name="Nguyen H.D.T."/>
            <person name="van Gent-Pelzer M.P.E."/>
            <person name="Joly D.L."/>
            <person name="van de Geest H.C."/>
            <person name="Bonants P.J.M."/>
            <person name="Smith D.S."/>
            <person name="Levesque C.A."/>
            <person name="van der Lee T.A.J."/>
        </authorList>
    </citation>
    <scope>NUCLEOTIDE SEQUENCE [LARGE SCALE GENOMIC DNA]</scope>
    <source>
        <strain evidence="9 10">CBS 809.83</strain>
    </source>
</reference>
<dbReference type="Proteomes" id="UP000318582">
    <property type="component" value="Unassembled WGS sequence"/>
</dbReference>
<name>A0A507DY21_9FUNG</name>
<sequence>MSSELIAVGAQIPDAAVFHSGNPEAVGTCALPKKLQTGEFFKGKKVVLVFVPAAFSPTCQEQHIPAFIEHLAEFRSKGVDAILVGAADTVFTMDAWGKQLGAKTDIIMISDPYTEFAKKLGIAFETREGMGPAGLQMGPRTKRAALIADNGIVKWIGVDDKGLNVSSAQSVLSHL</sequence>
<dbReference type="GO" id="GO:0005777">
    <property type="term" value="C:peroxisome"/>
    <property type="evidence" value="ECO:0007669"/>
    <property type="project" value="TreeGrafter"/>
</dbReference>
<accession>A0A507DY21</accession>
<comment type="function">
    <text evidence="7">Thiol-specific peroxidase that catalyzes the reduction of hydrogen peroxide and organic hydroperoxides to water and alcohols, respectively. Plays a role in cell protection against oxidative stress by detoxifying peroxides.</text>
</comment>
<proteinExistence type="inferred from homology"/>
<evidence type="ECO:0000256" key="3">
    <source>
        <dbReference type="ARBA" id="ARBA00022862"/>
    </source>
</evidence>
<feature type="domain" description="Thioredoxin" evidence="8">
    <location>
        <begin position="6"/>
        <end position="175"/>
    </location>
</feature>
<dbReference type="GO" id="GO:0008379">
    <property type="term" value="F:thioredoxin peroxidase activity"/>
    <property type="evidence" value="ECO:0007669"/>
    <property type="project" value="InterPro"/>
</dbReference>
<evidence type="ECO:0000256" key="1">
    <source>
        <dbReference type="ARBA" id="ARBA00010505"/>
    </source>
</evidence>
<dbReference type="PANTHER" id="PTHR10430">
    <property type="entry name" value="PEROXIREDOXIN"/>
    <property type="match status" value="1"/>
</dbReference>
<dbReference type="InterPro" id="IPR036249">
    <property type="entry name" value="Thioredoxin-like_sf"/>
</dbReference>
<dbReference type="GO" id="GO:0045454">
    <property type="term" value="P:cell redox homeostasis"/>
    <property type="evidence" value="ECO:0007669"/>
    <property type="project" value="TreeGrafter"/>
</dbReference>
<dbReference type="EMBL" id="QEAQ01000086">
    <property type="protein sequence ID" value="TPX56087.1"/>
    <property type="molecule type" value="Genomic_DNA"/>
</dbReference>
<evidence type="ECO:0000256" key="7">
    <source>
        <dbReference type="RuleBase" id="RU366011"/>
    </source>
</evidence>
<keyword evidence="2 7" id="KW-0575">Peroxidase</keyword>
<dbReference type="GO" id="GO:0005739">
    <property type="term" value="C:mitochondrion"/>
    <property type="evidence" value="ECO:0007669"/>
    <property type="project" value="TreeGrafter"/>
</dbReference>
<comment type="similarity">
    <text evidence="1 7">Belongs to the peroxiredoxin family. Prx5 subfamily.</text>
</comment>
<dbReference type="AlphaFoldDB" id="A0A507DY21"/>
<comment type="caution">
    <text evidence="9">The sequence shown here is derived from an EMBL/GenBank/DDBJ whole genome shotgun (WGS) entry which is preliminary data.</text>
</comment>
<dbReference type="Pfam" id="PF08534">
    <property type="entry name" value="Redoxin"/>
    <property type="match status" value="1"/>
</dbReference>
<keyword evidence="3 7" id="KW-0049">Antioxidant</keyword>
<evidence type="ECO:0000256" key="4">
    <source>
        <dbReference type="ARBA" id="ARBA00023002"/>
    </source>
</evidence>
<dbReference type="CDD" id="cd03013">
    <property type="entry name" value="PRX5_like"/>
    <property type="match status" value="1"/>
</dbReference>
<dbReference type="Gene3D" id="3.40.30.10">
    <property type="entry name" value="Glutaredoxin"/>
    <property type="match status" value="1"/>
</dbReference>
<feature type="active site" description="Cysteine sulfenic acid (-SOH) intermediate" evidence="6">
    <location>
        <position position="59"/>
    </location>
</feature>
<evidence type="ECO:0000256" key="2">
    <source>
        <dbReference type="ARBA" id="ARBA00022559"/>
    </source>
</evidence>
<evidence type="ECO:0000256" key="6">
    <source>
        <dbReference type="PIRSR" id="PIRSR637944-1"/>
    </source>
</evidence>
<dbReference type="InterPro" id="IPR037944">
    <property type="entry name" value="PRX5-like"/>
</dbReference>
<dbReference type="InterPro" id="IPR013766">
    <property type="entry name" value="Thioredoxin_domain"/>
</dbReference>
<dbReference type="PANTHER" id="PTHR10430:SF16">
    <property type="entry name" value="PEROXIREDOXIN-5, MITOCHONDRIAL"/>
    <property type="match status" value="1"/>
</dbReference>
<evidence type="ECO:0000256" key="5">
    <source>
        <dbReference type="ARBA" id="ARBA00023284"/>
    </source>
</evidence>
<keyword evidence="5 7" id="KW-0676">Redox-active center</keyword>
<keyword evidence="4 7" id="KW-0560">Oxidoreductase</keyword>
<gene>
    <name evidence="9" type="ORF">PhCBS80983_g04814</name>
</gene>
<dbReference type="SUPFAM" id="SSF52833">
    <property type="entry name" value="Thioredoxin-like"/>
    <property type="match status" value="1"/>
</dbReference>
<evidence type="ECO:0000313" key="10">
    <source>
        <dbReference type="Proteomes" id="UP000318582"/>
    </source>
</evidence>